<keyword evidence="6" id="KW-0902">Two-component regulatory system</keyword>
<dbReference type="InterPro" id="IPR050351">
    <property type="entry name" value="BphY/WalK/GraS-like"/>
</dbReference>
<protein>
    <recommendedName>
        <fullName evidence="2">histidine kinase</fullName>
        <ecNumber evidence="2">2.7.13.3</ecNumber>
    </recommendedName>
</protein>
<evidence type="ECO:0000259" key="7">
    <source>
        <dbReference type="PROSITE" id="PS50109"/>
    </source>
</evidence>
<dbReference type="InterPro" id="IPR036890">
    <property type="entry name" value="HATPase_C_sf"/>
</dbReference>
<evidence type="ECO:0000256" key="1">
    <source>
        <dbReference type="ARBA" id="ARBA00000085"/>
    </source>
</evidence>
<dbReference type="PROSITE" id="PS50109">
    <property type="entry name" value="HIS_KIN"/>
    <property type="match status" value="1"/>
</dbReference>
<comment type="catalytic activity">
    <reaction evidence="1">
        <text>ATP + protein L-histidine = ADP + protein N-phospho-L-histidine.</text>
        <dbReference type="EC" id="2.7.13.3"/>
    </reaction>
</comment>
<dbReference type="SUPFAM" id="SSF55874">
    <property type="entry name" value="ATPase domain of HSP90 chaperone/DNA topoisomerase II/histidine kinase"/>
    <property type="match status" value="1"/>
</dbReference>
<evidence type="ECO:0000313" key="9">
    <source>
        <dbReference type="Proteomes" id="UP000028839"/>
    </source>
</evidence>
<keyword evidence="3" id="KW-0597">Phosphoprotein</keyword>
<dbReference type="GO" id="GO:0000155">
    <property type="term" value="F:phosphorelay sensor kinase activity"/>
    <property type="evidence" value="ECO:0007669"/>
    <property type="project" value="TreeGrafter"/>
</dbReference>
<dbReference type="EC" id="2.7.13.3" evidence="2"/>
<evidence type="ECO:0000256" key="5">
    <source>
        <dbReference type="ARBA" id="ARBA00022777"/>
    </source>
</evidence>
<evidence type="ECO:0000256" key="4">
    <source>
        <dbReference type="ARBA" id="ARBA00022679"/>
    </source>
</evidence>
<dbReference type="EMBL" id="JPGN01000193">
    <property type="protein sequence ID" value="KFI17969.1"/>
    <property type="molecule type" value="Genomic_DNA"/>
</dbReference>
<evidence type="ECO:0000256" key="6">
    <source>
        <dbReference type="ARBA" id="ARBA00023012"/>
    </source>
</evidence>
<dbReference type="GO" id="GO:0016036">
    <property type="term" value="P:cellular response to phosphate starvation"/>
    <property type="evidence" value="ECO:0007669"/>
    <property type="project" value="TreeGrafter"/>
</dbReference>
<feature type="domain" description="Histidine kinase" evidence="7">
    <location>
        <begin position="1"/>
        <end position="100"/>
    </location>
</feature>
<name>A0A0E2YXM5_9GAMM</name>
<gene>
    <name evidence="8" type="ORF">IB75_16945</name>
</gene>
<dbReference type="GO" id="GO:0004721">
    <property type="term" value="F:phosphoprotein phosphatase activity"/>
    <property type="evidence" value="ECO:0007669"/>
    <property type="project" value="TreeGrafter"/>
</dbReference>
<evidence type="ECO:0000313" key="8">
    <source>
        <dbReference type="EMBL" id="KFI17969.1"/>
    </source>
</evidence>
<evidence type="ECO:0000256" key="3">
    <source>
        <dbReference type="ARBA" id="ARBA00022553"/>
    </source>
</evidence>
<proteinExistence type="predicted"/>
<dbReference type="PANTHER" id="PTHR45453">
    <property type="entry name" value="PHOSPHATE REGULON SENSOR PROTEIN PHOR"/>
    <property type="match status" value="1"/>
</dbReference>
<dbReference type="AlphaFoldDB" id="A0A0E2YXM5"/>
<evidence type="ECO:0000256" key="2">
    <source>
        <dbReference type="ARBA" id="ARBA00012438"/>
    </source>
</evidence>
<dbReference type="Proteomes" id="UP000028839">
    <property type="component" value="Unassembled WGS sequence"/>
</dbReference>
<accession>A0A0E2YXM5</accession>
<feature type="non-terminal residue" evidence="8">
    <location>
        <position position="100"/>
    </location>
</feature>
<dbReference type="GO" id="GO:0005886">
    <property type="term" value="C:plasma membrane"/>
    <property type="evidence" value="ECO:0007669"/>
    <property type="project" value="TreeGrafter"/>
</dbReference>
<keyword evidence="4" id="KW-0808">Transferase</keyword>
<dbReference type="InterPro" id="IPR005467">
    <property type="entry name" value="His_kinase_dom"/>
</dbReference>
<dbReference type="PANTHER" id="PTHR45453:SF1">
    <property type="entry name" value="PHOSPHATE REGULON SENSOR PROTEIN PHOR"/>
    <property type="match status" value="1"/>
</dbReference>
<sequence>SSQTIKLERLISDIMDAQKMDLKKMKFSKREFAVDDLMEEQIQIHSKLMNDKNIQFTNTTREKLTIKSDPDRLNQVFANLIKNAVDFVPDNGKIEINAAR</sequence>
<dbReference type="Gene3D" id="3.30.565.10">
    <property type="entry name" value="Histidine kinase-like ATPase, C-terminal domain"/>
    <property type="match status" value="1"/>
</dbReference>
<comment type="caution">
    <text evidence="8">The sequence shown here is derived from an EMBL/GenBank/DDBJ whole genome shotgun (WGS) entry which is preliminary data.</text>
</comment>
<reference evidence="8 9" key="1">
    <citation type="submission" date="2014-07" db="EMBL/GenBank/DDBJ databases">
        <title>Comparative analysis of Nitrosococcus oceani genome inventories of strains from Pacific and Atlantic gyres.</title>
        <authorList>
            <person name="Lim C.K."/>
            <person name="Wang L."/>
            <person name="Sayavedra-Soto L.A."/>
            <person name="Klotz M.G."/>
        </authorList>
    </citation>
    <scope>NUCLEOTIDE SEQUENCE [LARGE SCALE GENOMIC DNA]</scope>
    <source>
        <strain evidence="8 9">C-27</strain>
    </source>
</reference>
<keyword evidence="5" id="KW-0418">Kinase</keyword>
<feature type="non-terminal residue" evidence="8">
    <location>
        <position position="1"/>
    </location>
</feature>
<organism evidence="8 9">
    <name type="scientific">Nitrosococcus oceani C-27</name>
    <dbReference type="NCBI Taxonomy" id="314279"/>
    <lineage>
        <taxon>Bacteria</taxon>
        <taxon>Pseudomonadati</taxon>
        <taxon>Pseudomonadota</taxon>
        <taxon>Gammaproteobacteria</taxon>
        <taxon>Chromatiales</taxon>
        <taxon>Chromatiaceae</taxon>
        <taxon>Nitrosococcus</taxon>
    </lineage>
</organism>